<organism evidence="2 3">
    <name type="scientific">Sinorhizobium meliloti CCNWSX0020</name>
    <dbReference type="NCBI Taxonomy" id="1107881"/>
    <lineage>
        <taxon>Bacteria</taxon>
        <taxon>Pseudomonadati</taxon>
        <taxon>Pseudomonadota</taxon>
        <taxon>Alphaproteobacteria</taxon>
        <taxon>Hyphomicrobiales</taxon>
        <taxon>Rhizobiaceae</taxon>
        <taxon>Sinorhizobium/Ensifer group</taxon>
        <taxon>Sinorhizobium</taxon>
    </lineage>
</organism>
<evidence type="ECO:0000259" key="1">
    <source>
        <dbReference type="Pfam" id="PF13302"/>
    </source>
</evidence>
<accession>H0FU20</accession>
<dbReference type="InterPro" id="IPR000182">
    <property type="entry name" value="GNAT_dom"/>
</dbReference>
<evidence type="ECO:0000313" key="2">
    <source>
        <dbReference type="EMBL" id="EHK79351.1"/>
    </source>
</evidence>
<sequence>MLVPHNEVGPDVEIGWRLNRGRAGKGIWNRGGCPDDRLRFRTQSIKRIVADIHPENLRSLRLAEKIGLREITAIEDAGSQHRLYFTETEALELRS</sequence>
<keyword evidence="2" id="KW-0808">Transferase</keyword>
<feature type="domain" description="N-acetyltransferase" evidence="1">
    <location>
        <begin position="7"/>
        <end position="69"/>
    </location>
</feature>
<dbReference type="RefSeq" id="WP_003525979.1">
    <property type="nucleotide sequence ID" value="NZ_AGVV01000004.1"/>
</dbReference>
<dbReference type="InterPro" id="IPR016181">
    <property type="entry name" value="Acyl_CoA_acyltransferase"/>
</dbReference>
<name>H0FU20_RHIML</name>
<gene>
    <name evidence="2" type="ORF">SM0020_03225</name>
</gene>
<dbReference type="PATRIC" id="fig|1107881.3.peg.650"/>
<protein>
    <submittedName>
        <fullName evidence="2">Acetyltransferase protein</fullName>
    </submittedName>
</protein>
<dbReference type="Proteomes" id="UP000004038">
    <property type="component" value="Unassembled WGS sequence"/>
</dbReference>
<dbReference type="GO" id="GO:0016747">
    <property type="term" value="F:acyltransferase activity, transferring groups other than amino-acyl groups"/>
    <property type="evidence" value="ECO:0007669"/>
    <property type="project" value="InterPro"/>
</dbReference>
<dbReference type="AlphaFoldDB" id="H0FU20"/>
<dbReference type="Pfam" id="PF13302">
    <property type="entry name" value="Acetyltransf_3"/>
    <property type="match status" value="1"/>
</dbReference>
<dbReference type="SUPFAM" id="SSF55729">
    <property type="entry name" value="Acyl-CoA N-acyltransferases (Nat)"/>
    <property type="match status" value="1"/>
</dbReference>
<reference evidence="2 3" key="1">
    <citation type="journal article" date="2012" name="J. Bacteriol.">
        <title>Draft Genome Sequence of Sinorhizobium meliloti CCNWSX0020, a Nitrogen-Fixing Symbiont with Copper Tolerance Capability Isolated from Lead-Zinc Mine Tailings.</title>
        <authorList>
            <person name="Li Z."/>
            <person name="Ma Z."/>
            <person name="Hao X."/>
            <person name="Wei G."/>
        </authorList>
    </citation>
    <scope>NUCLEOTIDE SEQUENCE [LARGE SCALE GENOMIC DNA]</scope>
    <source>
        <strain evidence="2 3">CCNWSX0020</strain>
    </source>
</reference>
<proteinExistence type="predicted"/>
<dbReference type="EMBL" id="AGVV01000004">
    <property type="protein sequence ID" value="EHK79351.1"/>
    <property type="molecule type" value="Genomic_DNA"/>
</dbReference>
<dbReference type="Gene3D" id="3.40.630.30">
    <property type="match status" value="1"/>
</dbReference>
<evidence type="ECO:0000313" key="3">
    <source>
        <dbReference type="Proteomes" id="UP000004038"/>
    </source>
</evidence>